<evidence type="ECO:0000256" key="3">
    <source>
        <dbReference type="ARBA" id="ARBA00022617"/>
    </source>
</evidence>
<evidence type="ECO:0000256" key="4">
    <source>
        <dbReference type="ARBA" id="ARBA00022723"/>
    </source>
</evidence>
<dbReference type="Gene3D" id="3.30.413.10">
    <property type="entry name" value="Sulfite Reductase Hemoprotein, domain 1"/>
    <property type="match status" value="2"/>
</dbReference>
<dbReference type="Pfam" id="PF01077">
    <property type="entry name" value="NIR_SIR"/>
    <property type="match status" value="2"/>
</dbReference>
<dbReference type="PANTHER" id="PTHR32439">
    <property type="entry name" value="FERREDOXIN--NITRITE REDUCTASE, CHLOROPLASTIC"/>
    <property type="match status" value="1"/>
</dbReference>
<evidence type="ECO:0000256" key="7">
    <source>
        <dbReference type="ARBA" id="ARBA00023014"/>
    </source>
</evidence>
<keyword evidence="6" id="KW-0408">Iron</keyword>
<keyword evidence="4" id="KW-0479">Metal-binding</keyword>
<dbReference type="InterPro" id="IPR045854">
    <property type="entry name" value="NO2/SO3_Rdtase_4Fe4S_sf"/>
</dbReference>
<dbReference type="InterPro" id="IPR036136">
    <property type="entry name" value="Nit/Sulf_reduc_fer-like_dom_sf"/>
</dbReference>
<dbReference type="SUPFAM" id="SSF55124">
    <property type="entry name" value="Nitrite/Sulfite reductase N-terminal domain-like"/>
    <property type="match status" value="2"/>
</dbReference>
<dbReference type="InterPro" id="IPR051329">
    <property type="entry name" value="NIR_SIR_4Fe-4S"/>
</dbReference>
<dbReference type="InterPro" id="IPR006067">
    <property type="entry name" value="NO2/SO3_Rdtase_4Fe4S_dom"/>
</dbReference>
<evidence type="ECO:0000313" key="10">
    <source>
        <dbReference type="EMBL" id="QKE26889.1"/>
    </source>
</evidence>
<evidence type="ECO:0000256" key="6">
    <source>
        <dbReference type="ARBA" id="ARBA00023004"/>
    </source>
</evidence>
<dbReference type="SUPFAM" id="SSF56014">
    <property type="entry name" value="Nitrite and sulphite reductase 4Fe-4S domain-like"/>
    <property type="match status" value="2"/>
</dbReference>
<keyword evidence="2" id="KW-0004">4Fe-4S</keyword>
<dbReference type="Proteomes" id="UP000502065">
    <property type="component" value="Chromosome"/>
</dbReference>
<accession>A0AAE7E266</accession>
<proteinExistence type="inferred from homology"/>
<evidence type="ECO:0000313" key="11">
    <source>
        <dbReference type="Proteomes" id="UP000502065"/>
    </source>
</evidence>
<keyword evidence="3" id="KW-0349">Heme</keyword>
<dbReference type="GO" id="GO:0046872">
    <property type="term" value="F:metal ion binding"/>
    <property type="evidence" value="ECO:0007669"/>
    <property type="project" value="UniProtKB-KW"/>
</dbReference>
<comment type="similarity">
    <text evidence="1">Belongs to the nitrite and sulfite reductase 4Fe-4S domain family.</text>
</comment>
<dbReference type="GO" id="GO:0048307">
    <property type="term" value="F:ferredoxin-nitrite reductase activity"/>
    <property type="evidence" value="ECO:0007669"/>
    <property type="project" value="UniProtKB-EC"/>
</dbReference>
<dbReference type="AlphaFoldDB" id="A0AAE7E266"/>
<keyword evidence="11" id="KW-1185">Reference proteome</keyword>
<feature type="domain" description="Nitrite/Sulfite reductase ferredoxin-like" evidence="9">
    <location>
        <begin position="57"/>
        <end position="120"/>
    </location>
</feature>
<feature type="domain" description="Nitrite/Sulfite reductase ferredoxin-like" evidence="9">
    <location>
        <begin position="309"/>
        <end position="372"/>
    </location>
</feature>
<dbReference type="PANTHER" id="PTHR32439:SF0">
    <property type="entry name" value="FERREDOXIN--NITRITE REDUCTASE, CHLOROPLASTIC"/>
    <property type="match status" value="1"/>
</dbReference>
<dbReference type="RefSeq" id="WP_129094756.1">
    <property type="nucleotide sequence ID" value="NZ_CBCSAE010000006.1"/>
</dbReference>
<evidence type="ECO:0000256" key="2">
    <source>
        <dbReference type="ARBA" id="ARBA00022485"/>
    </source>
</evidence>
<gene>
    <name evidence="10" type="primary">nirA</name>
    <name evidence="10" type="ORF">AAQM_2189</name>
</gene>
<name>A0AAE7E266_9BACT</name>
<evidence type="ECO:0000259" key="9">
    <source>
        <dbReference type="Pfam" id="PF03460"/>
    </source>
</evidence>
<dbReference type="InterPro" id="IPR006066">
    <property type="entry name" value="NO2/SO3_Rdtase_FeS/sirohaem_BS"/>
</dbReference>
<feature type="domain" description="Nitrite/sulphite reductase 4Fe-4S" evidence="8">
    <location>
        <begin position="129"/>
        <end position="283"/>
    </location>
</feature>
<reference evidence="10 11" key="1">
    <citation type="submission" date="2018-07" db="EMBL/GenBank/DDBJ databases">
        <title>Identification of phenol metabolism pathways in Arcobacter.</title>
        <authorList>
            <person name="Miller W.G."/>
            <person name="Yee E."/>
            <person name="Bono J.L."/>
        </authorList>
    </citation>
    <scope>NUCLEOTIDE SEQUENCE [LARGE SCALE GENOMIC DNA]</scope>
    <source>
        <strain evidence="10 11">W63</strain>
    </source>
</reference>
<dbReference type="EC" id="1.7.7.1" evidence="10"/>
<dbReference type="Gene3D" id="3.90.480.20">
    <property type="match status" value="1"/>
</dbReference>
<protein>
    <submittedName>
        <fullName evidence="10">Ferredoxin-nitrite reductase</fullName>
        <ecNumber evidence="10">1.7.7.1</ecNumber>
    </submittedName>
</protein>
<feature type="domain" description="Nitrite/sulphite reductase 4Fe-4S" evidence="8">
    <location>
        <begin position="388"/>
        <end position="517"/>
    </location>
</feature>
<dbReference type="EMBL" id="CP030944">
    <property type="protein sequence ID" value="QKE26889.1"/>
    <property type="molecule type" value="Genomic_DNA"/>
</dbReference>
<dbReference type="GO" id="GO:0051539">
    <property type="term" value="F:4 iron, 4 sulfur cluster binding"/>
    <property type="evidence" value="ECO:0007669"/>
    <property type="project" value="UniProtKB-KW"/>
</dbReference>
<organism evidence="10 11">
    <name type="scientific">Arcobacter aquimarinus</name>
    <dbReference type="NCBI Taxonomy" id="1315211"/>
    <lineage>
        <taxon>Bacteria</taxon>
        <taxon>Pseudomonadati</taxon>
        <taxon>Campylobacterota</taxon>
        <taxon>Epsilonproteobacteria</taxon>
        <taxon>Campylobacterales</taxon>
        <taxon>Arcobacteraceae</taxon>
        <taxon>Arcobacter</taxon>
    </lineage>
</organism>
<dbReference type="KEGG" id="aaqi:AAQM_2189"/>
<evidence type="ECO:0000256" key="5">
    <source>
        <dbReference type="ARBA" id="ARBA00023002"/>
    </source>
</evidence>
<dbReference type="GO" id="GO:0020037">
    <property type="term" value="F:heme binding"/>
    <property type="evidence" value="ECO:0007669"/>
    <property type="project" value="InterPro"/>
</dbReference>
<keyword evidence="7" id="KW-0411">Iron-sulfur</keyword>
<keyword evidence="5 10" id="KW-0560">Oxidoreductase</keyword>
<dbReference type="Pfam" id="PF03460">
    <property type="entry name" value="NIR_SIR_ferr"/>
    <property type="match status" value="2"/>
</dbReference>
<evidence type="ECO:0000259" key="8">
    <source>
        <dbReference type="Pfam" id="PF01077"/>
    </source>
</evidence>
<dbReference type="PRINTS" id="PR00397">
    <property type="entry name" value="SIROHAEM"/>
</dbReference>
<sequence>MAKELSALEQLKASRNPLRVIDDIYKEANEGIPLSADYIGLLKWYGMYPHVNSDGLEDKKYFMKRIKLVDTKMNLEQLEVMAKIGKDFAQGLVDFTTRQNVQFHYIQIKDMPEIFRLLQSVGLTSRMASGDGPRPIMTCPVSGVDEDEIYDVRDLVKEVDTYFDENEDSYCNFPRKYKIGISGCKCHCAAHEIQDVAFTAFKADNGGVLFDLTIGGGLSKSKQIATRANRYVKPEQVRAVAVACAEIFRDNGNRDNRNKARVRHLLNDWGIEKFVEEIEKNIGYKLQEGLVEPKIASFENRNHFGINKAKQAGYSYIGFATNSGRVAGSDFQAMYEICKKYNAGGIALTATQNFVVYGVKDEVAQALADEFVALGYPYNPTPFRARLQSCTGKEFCKFGITETKEFAKKIVIQLEEKFPEFKDDVTISISGCGNGCSQPQISDIGFVGGMIRHEGERVEGYEVLLGGNLEGTSKSRISRKVGVKVPATGIVSYIEKLINDYRTDNLGQKRFKDYLAALETVEDEVE</sequence>
<dbReference type="PROSITE" id="PS00365">
    <property type="entry name" value="NIR_SIR"/>
    <property type="match status" value="2"/>
</dbReference>
<dbReference type="InterPro" id="IPR005117">
    <property type="entry name" value="NiRdtase/SiRdtase_haem-b_fer"/>
</dbReference>
<evidence type="ECO:0000256" key="1">
    <source>
        <dbReference type="ARBA" id="ARBA00010429"/>
    </source>
</evidence>